<evidence type="ECO:0000313" key="3">
    <source>
        <dbReference type="Proteomes" id="UP001140172"/>
    </source>
</evidence>
<dbReference type="InterPro" id="IPR051218">
    <property type="entry name" value="Sec_MonoDiacylglyc_Lipase"/>
</dbReference>
<dbReference type="InterPro" id="IPR002921">
    <property type="entry name" value="Fungal_lipase-type"/>
</dbReference>
<dbReference type="Pfam" id="PF01764">
    <property type="entry name" value="Lipase_3"/>
    <property type="match status" value="2"/>
</dbReference>
<dbReference type="AlphaFoldDB" id="A0A9W8HK85"/>
<dbReference type="OrthoDB" id="426718at2759"/>
<dbReference type="GO" id="GO:0006629">
    <property type="term" value="P:lipid metabolic process"/>
    <property type="evidence" value="ECO:0007669"/>
    <property type="project" value="InterPro"/>
</dbReference>
<proteinExistence type="predicted"/>
<protein>
    <recommendedName>
        <fullName evidence="1">Fungal lipase-type domain-containing protein</fullName>
    </recommendedName>
</protein>
<keyword evidence="3" id="KW-1185">Reference proteome</keyword>
<feature type="domain" description="Fungal lipase-type" evidence="1">
    <location>
        <begin position="76"/>
        <end position="211"/>
    </location>
</feature>
<organism evidence="2 3">
    <name type="scientific">Coemansia interrupta</name>
    <dbReference type="NCBI Taxonomy" id="1126814"/>
    <lineage>
        <taxon>Eukaryota</taxon>
        <taxon>Fungi</taxon>
        <taxon>Fungi incertae sedis</taxon>
        <taxon>Zoopagomycota</taxon>
        <taxon>Kickxellomycotina</taxon>
        <taxon>Kickxellomycetes</taxon>
        <taxon>Kickxellales</taxon>
        <taxon>Kickxellaceae</taxon>
        <taxon>Coemansia</taxon>
    </lineage>
</organism>
<dbReference type="EMBL" id="JANBUM010000015">
    <property type="protein sequence ID" value="KAJ2787693.1"/>
    <property type="molecule type" value="Genomic_DNA"/>
</dbReference>
<dbReference type="CDD" id="cd00519">
    <property type="entry name" value="Lipase_3"/>
    <property type="match status" value="2"/>
</dbReference>
<dbReference type="PANTHER" id="PTHR45856">
    <property type="entry name" value="ALPHA/BETA-HYDROLASES SUPERFAMILY PROTEIN"/>
    <property type="match status" value="1"/>
</dbReference>
<dbReference type="PANTHER" id="PTHR45856:SF25">
    <property type="entry name" value="FUNGAL LIPASE-LIKE DOMAIN-CONTAINING PROTEIN"/>
    <property type="match status" value="1"/>
</dbReference>
<feature type="domain" description="Fungal lipase-type" evidence="1">
    <location>
        <begin position="340"/>
        <end position="473"/>
    </location>
</feature>
<name>A0A9W8HK85_9FUNG</name>
<evidence type="ECO:0000259" key="1">
    <source>
        <dbReference type="Pfam" id="PF01764"/>
    </source>
</evidence>
<comment type="caution">
    <text evidence="2">The sequence shown here is derived from an EMBL/GenBank/DDBJ whole genome shotgun (WGS) entry which is preliminary data.</text>
</comment>
<evidence type="ECO:0000313" key="2">
    <source>
        <dbReference type="EMBL" id="KAJ2787693.1"/>
    </source>
</evidence>
<reference evidence="2" key="1">
    <citation type="submission" date="2022-07" db="EMBL/GenBank/DDBJ databases">
        <title>Phylogenomic reconstructions and comparative analyses of Kickxellomycotina fungi.</title>
        <authorList>
            <person name="Reynolds N.K."/>
            <person name="Stajich J.E."/>
            <person name="Barry K."/>
            <person name="Grigoriev I.V."/>
            <person name="Crous P."/>
            <person name="Smith M.E."/>
        </authorList>
    </citation>
    <scope>NUCLEOTIDE SEQUENCE</scope>
    <source>
        <strain evidence="2">BCRC 34489</strain>
    </source>
</reference>
<accession>A0A9W8HK85</accession>
<dbReference type="Proteomes" id="UP001140172">
    <property type="component" value="Unassembled WGS sequence"/>
</dbReference>
<dbReference type="Gene3D" id="3.40.50.1820">
    <property type="entry name" value="alpha/beta hydrolase"/>
    <property type="match status" value="2"/>
</dbReference>
<dbReference type="InterPro" id="IPR029058">
    <property type="entry name" value="AB_hydrolase_fold"/>
</dbReference>
<sequence length="526" mass="58654">MATSLSVNHPGIEKSSIDLYAAYAGAAYLITTDNWDCGVQCSRSGTEGTVIKYRWSIPFVTSNGYVALNSGRKVIVVAFRGSAEFGDWIEDFTTSFVDWPRSGAGTQVGRGFLEGYRIASPLIIRTVLELATTYPEYEIIATGHSLGGARAAMFVADVSENHTNILPRLRLYTYGQPKCGDKGFADYMDSLDILKIREINKADIAPHLPTADSGYHHFGTEVWVTEDNQYLVCQIEKLLDLVGITIGANFNIDLLRLLKGRPTLSLDEVSHKLGIYGENLKLYAAYSGASLNITSNAWNCGVQCNHPETRGTEVIYHWDNHRIATNGYIAVNHRRREIIVVYRGSVVAADWVEDFTANLAVWPESVPGSRVSTGFLQGYQAANPQAMDTVIGLVRQYPQYQITATGHSLGGARASLFVADVANRYPELISRMQLYTYGQPRCGNPDFARYMESLGIPYIRLINKGDMFVHLPIKTLGYVHFGTEVWMLKDGEYVICHSDDYSKCSETLPLPRLNADEHYQYEWLLD</sequence>
<gene>
    <name evidence="2" type="ORF">GGI15_000516</name>
</gene>
<dbReference type="SUPFAM" id="SSF53474">
    <property type="entry name" value="alpha/beta-Hydrolases"/>
    <property type="match status" value="2"/>
</dbReference>